<comment type="caution">
    <text evidence="2">The sequence shown here is derived from an EMBL/GenBank/DDBJ whole genome shotgun (WGS) entry which is preliminary data.</text>
</comment>
<evidence type="ECO:0000256" key="1">
    <source>
        <dbReference type="SAM" id="MobiDB-lite"/>
    </source>
</evidence>
<evidence type="ECO:0000313" key="2">
    <source>
        <dbReference type="EMBL" id="GMN40112.1"/>
    </source>
</evidence>
<dbReference type="AlphaFoldDB" id="A0AA87ZTN5"/>
<dbReference type="EMBL" id="BTGU01000010">
    <property type="protein sequence ID" value="GMN40112.1"/>
    <property type="molecule type" value="Genomic_DNA"/>
</dbReference>
<accession>A0AA87ZTN5</accession>
<proteinExistence type="predicted"/>
<feature type="region of interest" description="Disordered" evidence="1">
    <location>
        <begin position="31"/>
        <end position="77"/>
    </location>
</feature>
<name>A0AA87ZTN5_FICCA</name>
<gene>
    <name evidence="2" type="ORF">TIFTF001_009334</name>
</gene>
<keyword evidence="3" id="KW-1185">Reference proteome</keyword>
<protein>
    <submittedName>
        <fullName evidence="2">Uncharacterized protein</fullName>
    </submittedName>
</protein>
<reference evidence="2" key="1">
    <citation type="submission" date="2023-07" db="EMBL/GenBank/DDBJ databases">
        <title>draft genome sequence of fig (Ficus carica).</title>
        <authorList>
            <person name="Takahashi T."/>
            <person name="Nishimura K."/>
        </authorList>
    </citation>
    <scope>NUCLEOTIDE SEQUENCE</scope>
</reference>
<evidence type="ECO:0000313" key="3">
    <source>
        <dbReference type="Proteomes" id="UP001187192"/>
    </source>
</evidence>
<feature type="compositionally biased region" description="Basic and acidic residues" evidence="1">
    <location>
        <begin position="31"/>
        <end position="43"/>
    </location>
</feature>
<sequence length="77" mass="8473">MMLKHHVQVACEHDVLSLLKADTTTIERIKNSKKLDPWVDHAPNKRPPNSNPRPRHTPPPLPRSLQPEAEGGGASGA</sequence>
<feature type="compositionally biased region" description="Pro residues" evidence="1">
    <location>
        <begin position="45"/>
        <end position="62"/>
    </location>
</feature>
<dbReference type="Proteomes" id="UP001187192">
    <property type="component" value="Unassembled WGS sequence"/>
</dbReference>
<organism evidence="2 3">
    <name type="scientific">Ficus carica</name>
    <name type="common">Common fig</name>
    <dbReference type="NCBI Taxonomy" id="3494"/>
    <lineage>
        <taxon>Eukaryota</taxon>
        <taxon>Viridiplantae</taxon>
        <taxon>Streptophyta</taxon>
        <taxon>Embryophyta</taxon>
        <taxon>Tracheophyta</taxon>
        <taxon>Spermatophyta</taxon>
        <taxon>Magnoliopsida</taxon>
        <taxon>eudicotyledons</taxon>
        <taxon>Gunneridae</taxon>
        <taxon>Pentapetalae</taxon>
        <taxon>rosids</taxon>
        <taxon>fabids</taxon>
        <taxon>Rosales</taxon>
        <taxon>Moraceae</taxon>
        <taxon>Ficeae</taxon>
        <taxon>Ficus</taxon>
    </lineage>
</organism>